<dbReference type="AlphaFoldDB" id="A0A0C3GHY1"/>
<sequence length="57" mass="5976">MNGHTPALGRHIAPAPTPPAPPPGSQASVNGVSHHTREVRPRRASSAREGVNGHRRS</sequence>
<protein>
    <submittedName>
        <fullName evidence="2">Uncharacterized protein</fullName>
    </submittedName>
</protein>
<dbReference type="Proteomes" id="UP000054166">
    <property type="component" value="Unassembled WGS sequence"/>
</dbReference>
<evidence type="ECO:0000313" key="3">
    <source>
        <dbReference type="Proteomes" id="UP000054166"/>
    </source>
</evidence>
<organism evidence="2 3">
    <name type="scientific">Piloderma croceum (strain F 1598)</name>
    <dbReference type="NCBI Taxonomy" id="765440"/>
    <lineage>
        <taxon>Eukaryota</taxon>
        <taxon>Fungi</taxon>
        <taxon>Dikarya</taxon>
        <taxon>Basidiomycota</taxon>
        <taxon>Agaricomycotina</taxon>
        <taxon>Agaricomycetes</taxon>
        <taxon>Agaricomycetidae</taxon>
        <taxon>Atheliales</taxon>
        <taxon>Atheliaceae</taxon>
        <taxon>Piloderma</taxon>
    </lineage>
</organism>
<reference evidence="2 3" key="1">
    <citation type="submission" date="2014-04" db="EMBL/GenBank/DDBJ databases">
        <authorList>
            <consortium name="DOE Joint Genome Institute"/>
            <person name="Kuo A."/>
            <person name="Tarkka M."/>
            <person name="Buscot F."/>
            <person name="Kohler A."/>
            <person name="Nagy L.G."/>
            <person name="Floudas D."/>
            <person name="Copeland A."/>
            <person name="Barry K.W."/>
            <person name="Cichocki N."/>
            <person name="Veneault-Fourrey C."/>
            <person name="LaButti K."/>
            <person name="Lindquist E.A."/>
            <person name="Lipzen A."/>
            <person name="Lundell T."/>
            <person name="Morin E."/>
            <person name="Murat C."/>
            <person name="Sun H."/>
            <person name="Tunlid A."/>
            <person name="Henrissat B."/>
            <person name="Grigoriev I.V."/>
            <person name="Hibbett D.S."/>
            <person name="Martin F."/>
            <person name="Nordberg H.P."/>
            <person name="Cantor M.N."/>
            <person name="Hua S.X."/>
        </authorList>
    </citation>
    <scope>NUCLEOTIDE SEQUENCE [LARGE SCALE GENOMIC DNA]</scope>
    <source>
        <strain evidence="2 3">F 1598</strain>
    </source>
</reference>
<accession>A0A0C3GHY1</accession>
<dbReference type="HOGENOM" id="CLU_2997211_0_0_1"/>
<gene>
    <name evidence="2" type="ORF">PILCRDRAFT_811961</name>
</gene>
<evidence type="ECO:0000313" key="2">
    <source>
        <dbReference type="EMBL" id="KIM90246.1"/>
    </source>
</evidence>
<name>A0A0C3GHY1_PILCF</name>
<keyword evidence="3" id="KW-1185">Reference proteome</keyword>
<evidence type="ECO:0000256" key="1">
    <source>
        <dbReference type="SAM" id="MobiDB-lite"/>
    </source>
</evidence>
<feature type="compositionally biased region" description="Pro residues" evidence="1">
    <location>
        <begin position="15"/>
        <end position="24"/>
    </location>
</feature>
<dbReference type="EMBL" id="KN832973">
    <property type="protein sequence ID" value="KIM90246.1"/>
    <property type="molecule type" value="Genomic_DNA"/>
</dbReference>
<dbReference type="InParanoid" id="A0A0C3GHY1"/>
<reference evidence="3" key="2">
    <citation type="submission" date="2015-01" db="EMBL/GenBank/DDBJ databases">
        <title>Evolutionary Origins and Diversification of the Mycorrhizal Mutualists.</title>
        <authorList>
            <consortium name="DOE Joint Genome Institute"/>
            <consortium name="Mycorrhizal Genomics Consortium"/>
            <person name="Kohler A."/>
            <person name="Kuo A."/>
            <person name="Nagy L.G."/>
            <person name="Floudas D."/>
            <person name="Copeland A."/>
            <person name="Barry K.W."/>
            <person name="Cichocki N."/>
            <person name="Veneault-Fourrey C."/>
            <person name="LaButti K."/>
            <person name="Lindquist E.A."/>
            <person name="Lipzen A."/>
            <person name="Lundell T."/>
            <person name="Morin E."/>
            <person name="Murat C."/>
            <person name="Riley R."/>
            <person name="Ohm R."/>
            <person name="Sun H."/>
            <person name="Tunlid A."/>
            <person name="Henrissat B."/>
            <person name="Grigoriev I.V."/>
            <person name="Hibbett D.S."/>
            <person name="Martin F."/>
        </authorList>
    </citation>
    <scope>NUCLEOTIDE SEQUENCE [LARGE SCALE GENOMIC DNA]</scope>
    <source>
        <strain evidence="3">F 1598</strain>
    </source>
</reference>
<proteinExistence type="predicted"/>
<feature type="region of interest" description="Disordered" evidence="1">
    <location>
        <begin position="1"/>
        <end position="57"/>
    </location>
</feature>